<gene>
    <name evidence="2" type="ORF">CWS20_05185</name>
</gene>
<evidence type="ECO:0000313" key="3">
    <source>
        <dbReference type="Proteomes" id="UP000233343"/>
    </source>
</evidence>
<proteinExistence type="predicted"/>
<feature type="transmembrane region" description="Helical" evidence="1">
    <location>
        <begin position="35"/>
        <end position="61"/>
    </location>
</feature>
<reference evidence="2 3" key="1">
    <citation type="journal article" date="2010" name="Int. J. Syst. Evol. Microbiol.">
        <title>Bacillus horneckiae sp. nov., isolated from a spacecraft-assembly clean room.</title>
        <authorList>
            <person name="Vaishampayan P."/>
            <person name="Probst A."/>
            <person name="Krishnamurthi S."/>
            <person name="Ghosh S."/>
            <person name="Osman S."/>
            <person name="McDowall A."/>
            <person name="Ruckmani A."/>
            <person name="Mayilraj S."/>
            <person name="Venkateswaran K."/>
        </authorList>
    </citation>
    <scope>NUCLEOTIDE SEQUENCE [LARGE SCALE GENOMIC DNA]</scope>
    <source>
        <strain evidence="3">1PO1SC</strain>
    </source>
</reference>
<keyword evidence="1" id="KW-1133">Transmembrane helix</keyword>
<keyword evidence="3" id="KW-1185">Reference proteome</keyword>
<dbReference type="AlphaFoldDB" id="A0A2N0ZLK2"/>
<name>A0A2N0ZLK2_9BACI</name>
<evidence type="ECO:0000256" key="1">
    <source>
        <dbReference type="SAM" id="Phobius"/>
    </source>
</evidence>
<organism evidence="2 3">
    <name type="scientific">Cytobacillus horneckiae</name>
    <dbReference type="NCBI Taxonomy" id="549687"/>
    <lineage>
        <taxon>Bacteria</taxon>
        <taxon>Bacillati</taxon>
        <taxon>Bacillota</taxon>
        <taxon>Bacilli</taxon>
        <taxon>Bacillales</taxon>
        <taxon>Bacillaceae</taxon>
        <taxon>Cytobacillus</taxon>
    </lineage>
</organism>
<sequence>MYRAVLYLQKKYPGFLLIFIGLIFLYLSFKFPMSPILALLLLIGSIILNIAGTIVLIKMFISLQKQSEMKGKETTKKH</sequence>
<keyword evidence="1" id="KW-0472">Membrane</keyword>
<accession>A0A2N0ZLK2</accession>
<dbReference type="Proteomes" id="UP000233343">
    <property type="component" value="Unassembled WGS sequence"/>
</dbReference>
<protein>
    <submittedName>
        <fullName evidence="2">Uncharacterized protein</fullName>
    </submittedName>
</protein>
<dbReference type="EMBL" id="PISD01000008">
    <property type="protein sequence ID" value="PKG30387.1"/>
    <property type="molecule type" value="Genomic_DNA"/>
</dbReference>
<comment type="caution">
    <text evidence="2">The sequence shown here is derived from an EMBL/GenBank/DDBJ whole genome shotgun (WGS) entry which is preliminary data.</text>
</comment>
<feature type="transmembrane region" description="Helical" evidence="1">
    <location>
        <begin position="12"/>
        <end position="29"/>
    </location>
</feature>
<keyword evidence="1" id="KW-0812">Transmembrane</keyword>
<evidence type="ECO:0000313" key="2">
    <source>
        <dbReference type="EMBL" id="PKG30387.1"/>
    </source>
</evidence>